<sequence>MGVILASSVIHTQEKYLSDKFDINTVSSLSLFLYEHTALLIAKDQNNKVIAAESFNEADQEKVVDTILESDIFNRDIPTAFFIHNSNFSLVPGTLFNQSFLSTYLSFAGKTENIAAFDTPLESNSLHLVGSVDFGLYQKLTKEKTSFRFHHGAASFLSYCFKSKTNLLNQEILISWHDGSFYLAGFSKQELQIFNRFEAKDRDQLLSYVFGIMHQLNFNRKLCRITIFGDTSTLEIDQEWGNLYFKNFRLSDPDSNVHYAENVDNILKSAAFETRWTII</sequence>
<name>A0A951MC97_9BACT</name>
<dbReference type="Pfam" id="PF12864">
    <property type="entry name" value="DUF3822"/>
    <property type="match status" value="1"/>
</dbReference>
<protein>
    <submittedName>
        <fullName evidence="1">DUF3822 family protein</fullName>
    </submittedName>
</protein>
<evidence type="ECO:0000313" key="1">
    <source>
        <dbReference type="EMBL" id="MBW3467292.1"/>
    </source>
</evidence>
<dbReference type="Gene3D" id="3.30.420.250">
    <property type="match status" value="1"/>
</dbReference>
<accession>A0A951MC97</accession>
<comment type="caution">
    <text evidence="1">The sequence shown here is derived from an EMBL/GenBank/DDBJ whole genome shotgun (WGS) entry which is preliminary data.</text>
</comment>
<dbReference type="InterPro" id="IPR024213">
    <property type="entry name" value="DUF3822"/>
</dbReference>
<dbReference type="Gene3D" id="3.30.420.260">
    <property type="match status" value="1"/>
</dbReference>
<organism evidence="1 2">
    <name type="scientific">Arthrospiribacter ruber</name>
    <dbReference type="NCBI Taxonomy" id="2487934"/>
    <lineage>
        <taxon>Bacteria</taxon>
        <taxon>Pseudomonadati</taxon>
        <taxon>Bacteroidota</taxon>
        <taxon>Cytophagia</taxon>
        <taxon>Cytophagales</taxon>
        <taxon>Cyclobacteriaceae</taxon>
        <taxon>Arthrospiribacter</taxon>
    </lineage>
</organism>
<proteinExistence type="predicted"/>
<reference evidence="1 2" key="1">
    <citation type="journal article" date="2020" name="Syst. Appl. Microbiol.">
        <title>Arthrospiribacter ruber gen. nov., sp. nov., a novel bacterium isolated from Arthrospira cultures.</title>
        <authorList>
            <person name="Waleron M."/>
            <person name="Misztak A."/>
            <person name="Waleron M.M."/>
            <person name="Furmaniak M."/>
            <person name="Mrozik A."/>
            <person name="Waleron K."/>
        </authorList>
    </citation>
    <scope>NUCLEOTIDE SEQUENCE [LARGE SCALE GENOMIC DNA]</scope>
    <source>
        <strain evidence="1 2">DPMB0001</strain>
    </source>
</reference>
<dbReference type="Proteomes" id="UP000727490">
    <property type="component" value="Unassembled WGS sequence"/>
</dbReference>
<gene>
    <name evidence="1" type="ORF">EGN73_05635</name>
</gene>
<keyword evidence="2" id="KW-1185">Reference proteome</keyword>
<dbReference type="EMBL" id="RPHB01000002">
    <property type="protein sequence ID" value="MBW3467292.1"/>
    <property type="molecule type" value="Genomic_DNA"/>
</dbReference>
<dbReference type="CDD" id="cd24013">
    <property type="entry name" value="ASKHA_ATPase_BT3980-like"/>
    <property type="match status" value="1"/>
</dbReference>
<evidence type="ECO:0000313" key="2">
    <source>
        <dbReference type="Proteomes" id="UP000727490"/>
    </source>
</evidence>
<dbReference type="AlphaFoldDB" id="A0A951MC97"/>